<keyword evidence="4" id="KW-0812">Transmembrane</keyword>
<feature type="domain" description="CopC" evidence="5">
    <location>
        <begin position="37"/>
        <end position="126"/>
    </location>
</feature>
<name>A0A1I4L7T4_9ACTN</name>
<keyword evidence="1" id="KW-0732">Signal</keyword>
<keyword evidence="2" id="KW-0186">Copper</keyword>
<dbReference type="GO" id="GO:0042597">
    <property type="term" value="C:periplasmic space"/>
    <property type="evidence" value="ECO:0007669"/>
    <property type="project" value="InterPro"/>
</dbReference>
<dbReference type="Pfam" id="PF04234">
    <property type="entry name" value="CopC"/>
    <property type="match status" value="1"/>
</dbReference>
<dbReference type="InterPro" id="IPR014756">
    <property type="entry name" value="Ig_E-set"/>
</dbReference>
<dbReference type="GO" id="GO:0046688">
    <property type="term" value="P:response to copper ion"/>
    <property type="evidence" value="ECO:0007669"/>
    <property type="project" value="InterPro"/>
</dbReference>
<evidence type="ECO:0000256" key="1">
    <source>
        <dbReference type="ARBA" id="ARBA00022729"/>
    </source>
</evidence>
<feature type="region of interest" description="Disordered" evidence="3">
    <location>
        <begin position="125"/>
        <end position="160"/>
    </location>
</feature>
<dbReference type="GO" id="GO:0005507">
    <property type="term" value="F:copper ion binding"/>
    <property type="evidence" value="ECO:0007669"/>
    <property type="project" value="InterPro"/>
</dbReference>
<dbReference type="Proteomes" id="UP000199152">
    <property type="component" value="Unassembled WGS sequence"/>
</dbReference>
<dbReference type="AlphaFoldDB" id="A0A1I4L7T4"/>
<organism evidence="6 7">
    <name type="scientific">Geodermatophilus ruber</name>
    <dbReference type="NCBI Taxonomy" id="504800"/>
    <lineage>
        <taxon>Bacteria</taxon>
        <taxon>Bacillati</taxon>
        <taxon>Actinomycetota</taxon>
        <taxon>Actinomycetes</taxon>
        <taxon>Geodermatophilales</taxon>
        <taxon>Geodermatophilaceae</taxon>
        <taxon>Geodermatophilus</taxon>
    </lineage>
</organism>
<dbReference type="EMBL" id="FOSW01000020">
    <property type="protein sequence ID" value="SFL86926.1"/>
    <property type="molecule type" value="Genomic_DNA"/>
</dbReference>
<dbReference type="InterPro" id="IPR007348">
    <property type="entry name" value="CopC_dom"/>
</dbReference>
<reference evidence="6 7" key="1">
    <citation type="submission" date="2016-10" db="EMBL/GenBank/DDBJ databases">
        <authorList>
            <person name="de Groot N.N."/>
        </authorList>
    </citation>
    <scope>NUCLEOTIDE SEQUENCE [LARGE SCALE GENOMIC DNA]</scope>
    <source>
        <strain evidence="6 7">DSM 45317</strain>
    </source>
</reference>
<evidence type="ECO:0000256" key="2">
    <source>
        <dbReference type="ARBA" id="ARBA00023008"/>
    </source>
</evidence>
<dbReference type="Gene3D" id="2.60.40.1220">
    <property type="match status" value="1"/>
</dbReference>
<sequence>MNAAPISTRPSPLRGLLTVLVLAIGLVLGTATAVQAHTGLGSSNPVDGSTLTTPLPAVDLTFTGQVLLREVTVTGPAGASAASGTATTAGAVVSQPVTLTDAGRYTVAYAVTSGDGHPVEGSVSFTYAPPPPATPTSEAAAPTSSAPAAPTEAAAQRPAEEPAGLPGWVLAAAAVLVTGAVLLTARRLRSRR</sequence>
<feature type="compositionally biased region" description="Low complexity" evidence="3">
    <location>
        <begin position="135"/>
        <end position="160"/>
    </location>
</feature>
<keyword evidence="4" id="KW-1133">Transmembrane helix</keyword>
<dbReference type="STRING" id="504800.SAMN04488085_12060"/>
<proteinExistence type="predicted"/>
<gene>
    <name evidence="6" type="ORF">SAMN04488085_12060</name>
</gene>
<dbReference type="InterPro" id="IPR014755">
    <property type="entry name" value="Cu-Rt/internalin_Ig-like"/>
</dbReference>
<dbReference type="SUPFAM" id="SSF81296">
    <property type="entry name" value="E set domains"/>
    <property type="match status" value="1"/>
</dbReference>
<evidence type="ECO:0000313" key="6">
    <source>
        <dbReference type="EMBL" id="SFL86926.1"/>
    </source>
</evidence>
<evidence type="ECO:0000256" key="3">
    <source>
        <dbReference type="SAM" id="MobiDB-lite"/>
    </source>
</evidence>
<keyword evidence="7" id="KW-1185">Reference proteome</keyword>
<dbReference type="InParanoid" id="A0A1I4L7T4"/>
<evidence type="ECO:0000313" key="7">
    <source>
        <dbReference type="Proteomes" id="UP000199152"/>
    </source>
</evidence>
<accession>A0A1I4L7T4</accession>
<feature type="transmembrane region" description="Helical" evidence="4">
    <location>
        <begin position="165"/>
        <end position="185"/>
    </location>
</feature>
<protein>
    <recommendedName>
        <fullName evidence="5">CopC domain-containing protein</fullName>
    </recommendedName>
</protein>
<keyword evidence="4" id="KW-0472">Membrane</keyword>
<evidence type="ECO:0000259" key="5">
    <source>
        <dbReference type="Pfam" id="PF04234"/>
    </source>
</evidence>
<evidence type="ECO:0000256" key="4">
    <source>
        <dbReference type="SAM" id="Phobius"/>
    </source>
</evidence>
<dbReference type="RefSeq" id="WP_177212945.1">
    <property type="nucleotide sequence ID" value="NZ_FOSW01000020.1"/>
</dbReference>